<feature type="coiled-coil region" evidence="1">
    <location>
        <begin position="82"/>
        <end position="134"/>
    </location>
</feature>
<evidence type="ECO:0000313" key="4">
    <source>
        <dbReference type="Proteomes" id="UP000265515"/>
    </source>
</evidence>
<reference evidence="3 4" key="1">
    <citation type="journal article" date="2018" name="Cell">
        <title>The Chara Genome: Secondary Complexity and Implications for Plant Terrestrialization.</title>
        <authorList>
            <person name="Nishiyama T."/>
            <person name="Sakayama H."/>
            <person name="Vries J.D."/>
            <person name="Buschmann H."/>
            <person name="Saint-Marcoux D."/>
            <person name="Ullrich K.K."/>
            <person name="Haas F.B."/>
            <person name="Vanderstraeten L."/>
            <person name="Becker D."/>
            <person name="Lang D."/>
            <person name="Vosolsobe S."/>
            <person name="Rombauts S."/>
            <person name="Wilhelmsson P.K.I."/>
            <person name="Janitza P."/>
            <person name="Kern R."/>
            <person name="Heyl A."/>
            <person name="Rumpler F."/>
            <person name="Villalobos L.I.A.C."/>
            <person name="Clay J.M."/>
            <person name="Skokan R."/>
            <person name="Toyoda A."/>
            <person name="Suzuki Y."/>
            <person name="Kagoshima H."/>
            <person name="Schijlen E."/>
            <person name="Tajeshwar N."/>
            <person name="Catarino B."/>
            <person name="Hetherington A.J."/>
            <person name="Saltykova A."/>
            <person name="Bonnot C."/>
            <person name="Breuninger H."/>
            <person name="Symeonidi A."/>
            <person name="Radhakrishnan G.V."/>
            <person name="Van Nieuwerburgh F."/>
            <person name="Deforce D."/>
            <person name="Chang C."/>
            <person name="Karol K.G."/>
            <person name="Hedrich R."/>
            <person name="Ulvskov P."/>
            <person name="Glockner G."/>
            <person name="Delwiche C.F."/>
            <person name="Petrasek J."/>
            <person name="Van de Peer Y."/>
            <person name="Friml J."/>
            <person name="Beilby M."/>
            <person name="Dolan L."/>
            <person name="Kohara Y."/>
            <person name="Sugano S."/>
            <person name="Fujiyama A."/>
            <person name="Delaux P.-M."/>
            <person name="Quint M."/>
            <person name="TheiBen G."/>
            <person name="Hagemann M."/>
            <person name="Harholt J."/>
            <person name="Dunand C."/>
            <person name="Zachgo S."/>
            <person name="Langdale J."/>
            <person name="Maumus F."/>
            <person name="Straeten D.V.D."/>
            <person name="Gould S.B."/>
            <person name="Rensing S.A."/>
        </authorList>
    </citation>
    <scope>NUCLEOTIDE SEQUENCE [LARGE SCALE GENOMIC DNA]</scope>
    <source>
        <strain evidence="3 4">S276</strain>
    </source>
</reference>
<dbReference type="Gramene" id="GBG82054">
    <property type="protein sequence ID" value="GBG82054"/>
    <property type="gene ID" value="CBR_g34333"/>
</dbReference>
<dbReference type="AlphaFoldDB" id="A0A388LI94"/>
<dbReference type="Proteomes" id="UP000265515">
    <property type="component" value="Unassembled WGS sequence"/>
</dbReference>
<feature type="compositionally biased region" description="Acidic residues" evidence="2">
    <location>
        <begin position="175"/>
        <end position="194"/>
    </location>
</feature>
<feature type="compositionally biased region" description="Gly residues" evidence="2">
    <location>
        <begin position="1"/>
        <end position="27"/>
    </location>
</feature>
<gene>
    <name evidence="3" type="ORF">CBR_g34333</name>
</gene>
<feature type="compositionally biased region" description="Basic and acidic residues" evidence="2">
    <location>
        <begin position="163"/>
        <end position="174"/>
    </location>
</feature>
<keyword evidence="1" id="KW-0175">Coiled coil</keyword>
<accession>A0A388LI94</accession>
<feature type="region of interest" description="Disordered" evidence="2">
    <location>
        <begin position="1"/>
        <end position="64"/>
    </location>
</feature>
<protein>
    <submittedName>
        <fullName evidence="3">Uncharacterized protein</fullName>
    </submittedName>
</protein>
<feature type="region of interest" description="Disordered" evidence="2">
    <location>
        <begin position="163"/>
        <end position="263"/>
    </location>
</feature>
<name>A0A388LI94_CHABU</name>
<evidence type="ECO:0000256" key="1">
    <source>
        <dbReference type="SAM" id="Coils"/>
    </source>
</evidence>
<keyword evidence="4" id="KW-1185">Reference proteome</keyword>
<comment type="caution">
    <text evidence="3">The sequence shown here is derived from an EMBL/GenBank/DDBJ whole genome shotgun (WGS) entry which is preliminary data.</text>
</comment>
<dbReference type="EMBL" id="BFEA01000395">
    <property type="protein sequence ID" value="GBG82054.1"/>
    <property type="molecule type" value="Genomic_DNA"/>
</dbReference>
<organism evidence="3 4">
    <name type="scientific">Chara braunii</name>
    <name type="common">Braun's stonewort</name>
    <dbReference type="NCBI Taxonomy" id="69332"/>
    <lineage>
        <taxon>Eukaryota</taxon>
        <taxon>Viridiplantae</taxon>
        <taxon>Streptophyta</taxon>
        <taxon>Charophyceae</taxon>
        <taxon>Charales</taxon>
        <taxon>Characeae</taxon>
        <taxon>Chara</taxon>
    </lineage>
</organism>
<proteinExistence type="predicted"/>
<sequence length="335" mass="37351">MDQSGQVGGNNQGGGGAGWNGGGGGNWGPPPPWWGNWNGGGNGGGNDGDNTWGGGGNEPLGAPVVKLSKELEESFGAMASFFKLSLDEKNRAEAAKKEKEERKKRDEQERIEKVEITRAELAKKEEEQKKEADRDWTIPKLFSEQRVFLQKEVKKAVNEEIHDMVNKKGKKVMEGDECEEWEEEQEEEEEEEELAASRRRKRVPTQERKMDNGSPNETPPKATRGNCSRQPVFQVASPVEQERKGRGRPKKKDTGSLIMDPWGGAPCSADFRNKVSYEIAVVKFVGKKLCPKLKEMCKKEGAAWRGKKDEAVEELAELRVMQSVFESHVHLGSVQ</sequence>
<evidence type="ECO:0000313" key="3">
    <source>
        <dbReference type="EMBL" id="GBG82054.1"/>
    </source>
</evidence>
<evidence type="ECO:0000256" key="2">
    <source>
        <dbReference type="SAM" id="MobiDB-lite"/>
    </source>
</evidence>
<feature type="compositionally biased region" description="Gly residues" evidence="2">
    <location>
        <begin position="37"/>
        <end position="58"/>
    </location>
</feature>